<dbReference type="EMBL" id="JACEGA010000001">
    <property type="protein sequence ID" value="MBB2184256.1"/>
    <property type="molecule type" value="Genomic_DNA"/>
</dbReference>
<feature type="binding site" evidence="4 6">
    <location>
        <position position="110"/>
    </location>
    <ligand>
        <name>substrate</name>
    </ligand>
</feature>
<dbReference type="NCBIfam" id="TIGR00071">
    <property type="entry name" value="hisT_truA"/>
    <property type="match status" value="1"/>
</dbReference>
<accession>A0A839K3Q6</accession>
<feature type="domain" description="Pseudouridine synthase I TruA alpha/beta" evidence="8">
    <location>
        <begin position="143"/>
        <end position="245"/>
    </location>
</feature>
<organism evidence="9 10">
    <name type="scientific">Variimorphobacter saccharofermentans</name>
    <dbReference type="NCBI Taxonomy" id="2755051"/>
    <lineage>
        <taxon>Bacteria</taxon>
        <taxon>Bacillati</taxon>
        <taxon>Bacillota</taxon>
        <taxon>Clostridia</taxon>
        <taxon>Lachnospirales</taxon>
        <taxon>Lachnospiraceae</taxon>
        <taxon>Variimorphobacter</taxon>
    </lineage>
</organism>
<dbReference type="EC" id="5.4.99.12" evidence="4"/>
<evidence type="ECO:0000259" key="8">
    <source>
        <dbReference type="Pfam" id="PF01416"/>
    </source>
</evidence>
<dbReference type="Pfam" id="PF01416">
    <property type="entry name" value="PseudoU_synth_1"/>
    <property type="match status" value="2"/>
</dbReference>
<dbReference type="GO" id="GO:0031119">
    <property type="term" value="P:tRNA pseudouridine synthesis"/>
    <property type="evidence" value="ECO:0007669"/>
    <property type="project" value="UniProtKB-UniRule"/>
</dbReference>
<keyword evidence="2 4" id="KW-0819">tRNA processing</keyword>
<dbReference type="InterPro" id="IPR020103">
    <property type="entry name" value="PsdUridine_synth_cat_dom_sf"/>
</dbReference>
<comment type="subunit">
    <text evidence="4">Homodimer.</text>
</comment>
<keyword evidence="10" id="KW-1185">Reference proteome</keyword>
<comment type="caution">
    <text evidence="4">Lacks conserved residue(s) required for the propagation of feature annotation.</text>
</comment>
<dbReference type="PIRSF" id="PIRSF001430">
    <property type="entry name" value="tRNA_psdUrid_synth"/>
    <property type="match status" value="1"/>
</dbReference>
<dbReference type="Gene3D" id="3.30.70.580">
    <property type="entry name" value="Pseudouridine synthase I, catalytic domain, N-terminal subdomain"/>
    <property type="match status" value="1"/>
</dbReference>
<evidence type="ECO:0000256" key="2">
    <source>
        <dbReference type="ARBA" id="ARBA00022694"/>
    </source>
</evidence>
<proteinExistence type="inferred from homology"/>
<dbReference type="PANTHER" id="PTHR11142:SF0">
    <property type="entry name" value="TRNA PSEUDOURIDINE SYNTHASE-LIKE 1"/>
    <property type="match status" value="1"/>
</dbReference>
<evidence type="ECO:0000313" key="9">
    <source>
        <dbReference type="EMBL" id="MBB2184256.1"/>
    </source>
</evidence>
<evidence type="ECO:0000256" key="1">
    <source>
        <dbReference type="ARBA" id="ARBA00009375"/>
    </source>
</evidence>
<dbReference type="CDD" id="cd02570">
    <property type="entry name" value="PseudoU_synth_EcTruA"/>
    <property type="match status" value="1"/>
</dbReference>
<dbReference type="InterPro" id="IPR001406">
    <property type="entry name" value="PsdUridine_synth_TruA"/>
</dbReference>
<feature type="domain" description="Pseudouridine synthase I TruA alpha/beta" evidence="8">
    <location>
        <begin position="7"/>
        <end position="100"/>
    </location>
</feature>
<protein>
    <recommendedName>
        <fullName evidence="4">tRNA pseudouridine synthase A</fullName>
        <ecNumber evidence="4">5.4.99.12</ecNumber>
    </recommendedName>
    <alternativeName>
        <fullName evidence="4">tRNA pseudouridine(38-40) synthase</fullName>
    </alternativeName>
    <alternativeName>
        <fullName evidence="4">tRNA pseudouridylate synthase I</fullName>
    </alternativeName>
    <alternativeName>
        <fullName evidence="4">tRNA-uridine isomerase I</fullName>
    </alternativeName>
</protein>
<dbReference type="Proteomes" id="UP000574276">
    <property type="component" value="Unassembled WGS sequence"/>
</dbReference>
<evidence type="ECO:0000256" key="3">
    <source>
        <dbReference type="ARBA" id="ARBA00023235"/>
    </source>
</evidence>
<evidence type="ECO:0000256" key="7">
    <source>
        <dbReference type="RuleBase" id="RU003792"/>
    </source>
</evidence>
<dbReference type="Gene3D" id="3.30.70.660">
    <property type="entry name" value="Pseudouridine synthase I, catalytic domain, C-terminal subdomain"/>
    <property type="match status" value="1"/>
</dbReference>
<dbReference type="InterPro" id="IPR020094">
    <property type="entry name" value="TruA/RsuA/RluB/E/F_N"/>
</dbReference>
<evidence type="ECO:0000256" key="6">
    <source>
        <dbReference type="PIRSR" id="PIRSR001430-2"/>
    </source>
</evidence>
<dbReference type="GO" id="GO:0160147">
    <property type="term" value="F:tRNA pseudouridine(38-40) synthase activity"/>
    <property type="evidence" value="ECO:0007669"/>
    <property type="project" value="UniProtKB-EC"/>
</dbReference>
<dbReference type="HAMAP" id="MF_00171">
    <property type="entry name" value="TruA"/>
    <property type="match status" value="1"/>
</dbReference>
<evidence type="ECO:0000313" key="10">
    <source>
        <dbReference type="Proteomes" id="UP000574276"/>
    </source>
</evidence>
<dbReference type="GO" id="GO:0003723">
    <property type="term" value="F:RNA binding"/>
    <property type="evidence" value="ECO:0007669"/>
    <property type="project" value="InterPro"/>
</dbReference>
<comment type="function">
    <text evidence="4">Formation of pseudouridine at positions 38, 39 and 40 in the anticodon stem and loop of transfer RNAs.</text>
</comment>
<dbReference type="AlphaFoldDB" id="A0A839K3Q6"/>
<dbReference type="InterPro" id="IPR020095">
    <property type="entry name" value="PsdUridine_synth_TruA_C"/>
</dbReference>
<reference evidence="9 10" key="1">
    <citation type="submission" date="2020-07" db="EMBL/GenBank/DDBJ databases">
        <title>Characterization and genome sequencing of isolate MD1, a novel member within the family Lachnospiraceae.</title>
        <authorList>
            <person name="Rettenmaier R."/>
            <person name="Di Bello L."/>
            <person name="Zinser C."/>
            <person name="Scheitz K."/>
            <person name="Liebl W."/>
            <person name="Zverlov V."/>
        </authorList>
    </citation>
    <scope>NUCLEOTIDE SEQUENCE [LARGE SCALE GENOMIC DNA]</scope>
    <source>
        <strain evidence="9 10">MD1</strain>
    </source>
</reference>
<comment type="caution">
    <text evidence="9">The sequence shown here is derived from an EMBL/GenBank/DDBJ whole genome shotgun (WGS) entry which is preliminary data.</text>
</comment>
<dbReference type="InterPro" id="IPR020097">
    <property type="entry name" value="PsdUridine_synth_TruA_a/b_dom"/>
</dbReference>
<dbReference type="PANTHER" id="PTHR11142">
    <property type="entry name" value="PSEUDOURIDYLATE SYNTHASE"/>
    <property type="match status" value="1"/>
</dbReference>
<comment type="similarity">
    <text evidence="1 4 7">Belongs to the tRNA pseudouridine synthase TruA family.</text>
</comment>
<dbReference type="RefSeq" id="WP_228353843.1">
    <property type="nucleotide sequence ID" value="NZ_JACEGA010000001.1"/>
</dbReference>
<dbReference type="FunFam" id="3.30.70.580:FF:000001">
    <property type="entry name" value="tRNA pseudouridine synthase A"/>
    <property type="match status" value="1"/>
</dbReference>
<name>A0A839K3Q6_9FIRM</name>
<sequence length="250" mass="28464">MKRIKLVVAYDGTNYCGWQLQPGMPTIELMLNNALSELLKEDINVIGASRTDSGVHALGNVAVFDTNSAIPAEKICFAVNQRLPEDIRVQSSVEVEPFFHPRRVKSKKTYEYRIYNRKIEIPTQRLYSNFIYYDLDIAKMQEAANYLVGEHDFKSFCSVKTQALDTVRTIYRIDINRIEDMIYIKITGNGFLYNMVRIIAGTLIEVGRGAYPPEKIIEILKGSDRNLAGPTALARGLTLISIEYENDYSF</sequence>
<gene>
    <name evidence="4 9" type="primary">truA</name>
    <name evidence="9" type="ORF">H0486_15355</name>
</gene>
<feature type="active site" description="Nucleophile" evidence="4 5">
    <location>
        <position position="52"/>
    </location>
</feature>
<dbReference type="SUPFAM" id="SSF55120">
    <property type="entry name" value="Pseudouridine synthase"/>
    <property type="match status" value="1"/>
</dbReference>
<keyword evidence="3 4" id="KW-0413">Isomerase</keyword>
<evidence type="ECO:0000256" key="4">
    <source>
        <dbReference type="HAMAP-Rule" id="MF_00171"/>
    </source>
</evidence>
<evidence type="ECO:0000256" key="5">
    <source>
        <dbReference type="PIRSR" id="PIRSR001430-1"/>
    </source>
</evidence>
<comment type="catalytic activity">
    <reaction evidence="4 7">
        <text>uridine(38/39/40) in tRNA = pseudouridine(38/39/40) in tRNA</text>
        <dbReference type="Rhea" id="RHEA:22376"/>
        <dbReference type="Rhea" id="RHEA-COMP:10085"/>
        <dbReference type="Rhea" id="RHEA-COMP:10087"/>
        <dbReference type="ChEBI" id="CHEBI:65314"/>
        <dbReference type="ChEBI" id="CHEBI:65315"/>
        <dbReference type="EC" id="5.4.99.12"/>
    </reaction>
</comment>